<dbReference type="Proteomes" id="UP001488805">
    <property type="component" value="Unassembled WGS sequence"/>
</dbReference>
<comment type="caution">
    <text evidence="2">The sequence shown here is derived from an EMBL/GenBank/DDBJ whole genome shotgun (WGS) entry which is preliminary data.</text>
</comment>
<evidence type="ECO:0000256" key="1">
    <source>
        <dbReference type="SAM" id="MobiDB-lite"/>
    </source>
</evidence>
<protein>
    <submittedName>
        <fullName evidence="2">Uncharacterized protein</fullName>
    </submittedName>
</protein>
<dbReference type="EMBL" id="JBCEZU010000013">
    <property type="protein sequence ID" value="KAK9540868.1"/>
    <property type="molecule type" value="Genomic_DNA"/>
</dbReference>
<reference evidence="2 3" key="1">
    <citation type="journal article" date="2024" name="Genome Biol. Evol.">
        <title>Chromosome-level genome assembly of the viviparous eelpout Zoarces viviparus.</title>
        <authorList>
            <person name="Fuhrmann N."/>
            <person name="Brasseur M.V."/>
            <person name="Bakowski C.E."/>
            <person name="Podsiadlowski L."/>
            <person name="Prost S."/>
            <person name="Krehenwinkel H."/>
            <person name="Mayer C."/>
        </authorList>
    </citation>
    <scope>NUCLEOTIDE SEQUENCE [LARGE SCALE GENOMIC DNA]</scope>
    <source>
        <strain evidence="2">NO-MEL_2022_Ind0_liver</strain>
    </source>
</reference>
<feature type="compositionally biased region" description="Low complexity" evidence="1">
    <location>
        <begin position="81"/>
        <end position="97"/>
    </location>
</feature>
<feature type="compositionally biased region" description="Pro residues" evidence="1">
    <location>
        <begin position="15"/>
        <end position="24"/>
    </location>
</feature>
<dbReference type="AlphaFoldDB" id="A0AAW1G217"/>
<sequence>MTNSPSSGRCRRSLTPPPPPPPSGTEPSQLCAPGAPGGQSDLLPLSVRPEVGRSRLSAALRRPVFSLIQETDRFLRLNTESRSGGPAAARRAHGGPSVPQRRWGNRQVNLI</sequence>
<organism evidence="2 3">
    <name type="scientific">Zoarces viviparus</name>
    <name type="common">Viviparous eelpout</name>
    <name type="synonym">Blennius viviparus</name>
    <dbReference type="NCBI Taxonomy" id="48416"/>
    <lineage>
        <taxon>Eukaryota</taxon>
        <taxon>Metazoa</taxon>
        <taxon>Chordata</taxon>
        <taxon>Craniata</taxon>
        <taxon>Vertebrata</taxon>
        <taxon>Euteleostomi</taxon>
        <taxon>Actinopterygii</taxon>
        <taxon>Neopterygii</taxon>
        <taxon>Teleostei</taxon>
        <taxon>Neoteleostei</taxon>
        <taxon>Acanthomorphata</taxon>
        <taxon>Eupercaria</taxon>
        <taxon>Perciformes</taxon>
        <taxon>Cottioidei</taxon>
        <taxon>Zoarcales</taxon>
        <taxon>Zoarcidae</taxon>
        <taxon>Zoarcinae</taxon>
        <taxon>Zoarces</taxon>
    </lineage>
</organism>
<feature type="region of interest" description="Disordered" evidence="1">
    <location>
        <begin position="80"/>
        <end position="111"/>
    </location>
</feature>
<name>A0AAW1G217_ZOAVI</name>
<feature type="region of interest" description="Disordered" evidence="1">
    <location>
        <begin position="1"/>
        <end position="45"/>
    </location>
</feature>
<evidence type="ECO:0000313" key="2">
    <source>
        <dbReference type="EMBL" id="KAK9540868.1"/>
    </source>
</evidence>
<accession>A0AAW1G217</accession>
<keyword evidence="3" id="KW-1185">Reference proteome</keyword>
<gene>
    <name evidence="2" type="ORF">VZT92_003289</name>
</gene>
<proteinExistence type="predicted"/>
<evidence type="ECO:0000313" key="3">
    <source>
        <dbReference type="Proteomes" id="UP001488805"/>
    </source>
</evidence>